<dbReference type="InterPro" id="IPR036388">
    <property type="entry name" value="WH-like_DNA-bd_sf"/>
</dbReference>
<evidence type="ECO:0000256" key="4">
    <source>
        <dbReference type="ARBA" id="ARBA00023163"/>
    </source>
</evidence>
<proteinExistence type="inferred from homology"/>
<comment type="caution">
    <text evidence="7">The sequence shown here is derived from an EMBL/GenBank/DDBJ whole genome shotgun (WGS) entry which is preliminary data.</text>
</comment>
<dbReference type="Gene3D" id="1.10.10.10">
    <property type="entry name" value="Winged helix-like DNA-binding domain superfamily/Winged helix DNA-binding domain"/>
    <property type="match status" value="1"/>
</dbReference>
<dbReference type="InterPro" id="IPR036390">
    <property type="entry name" value="WH_DNA-bd_sf"/>
</dbReference>
<sequence>MRHNRNFTNDMISIQDEKISTEESPGKPEAPMPSLNALRAFEAAGRHLSFKAAAEELNVSPSAIGHLVSGLEGALGSKLFHRLNRTVELTREGDLLLPGLTAGFRRLTTTVSDFRRRDKEIPLVVSVEPSFATKWLMPRLENFRALYPEIAIRIDPSHALADLHNGDVDIAIRFGAGQFPDVEIDTLYPNQEIIAVCSPELRKGKLPLATPEDLAHHTLIHRPSEPSRYNLSWEQWFHAAGIEGTRQKTALIVGYEDFAVLAAIQGQGITLATSLLAADDLAAGRLVKLFDVSYRTRFGYYLVATEEKLQNPNVSAFREWILGLIAKEQATDDYSVLTDTDLSASS</sequence>
<dbReference type="Gene3D" id="3.40.190.10">
    <property type="entry name" value="Periplasmic binding protein-like II"/>
    <property type="match status" value="2"/>
</dbReference>
<dbReference type="NCBIfam" id="NF008352">
    <property type="entry name" value="PRK11139.1"/>
    <property type="match status" value="1"/>
</dbReference>
<evidence type="ECO:0000256" key="5">
    <source>
        <dbReference type="SAM" id="MobiDB-lite"/>
    </source>
</evidence>
<evidence type="ECO:0000256" key="2">
    <source>
        <dbReference type="ARBA" id="ARBA00023015"/>
    </source>
</evidence>
<keyword evidence="8" id="KW-1185">Reference proteome</keyword>
<dbReference type="GO" id="GO:0003700">
    <property type="term" value="F:DNA-binding transcription factor activity"/>
    <property type="evidence" value="ECO:0007669"/>
    <property type="project" value="InterPro"/>
</dbReference>
<dbReference type="InterPro" id="IPR000847">
    <property type="entry name" value="LysR_HTH_N"/>
</dbReference>
<evidence type="ECO:0000313" key="8">
    <source>
        <dbReference type="Proteomes" id="UP000315252"/>
    </source>
</evidence>
<dbReference type="InterPro" id="IPR058163">
    <property type="entry name" value="LysR-type_TF_proteobact-type"/>
</dbReference>
<dbReference type="EMBL" id="VHSH01000018">
    <property type="protein sequence ID" value="TQV70237.1"/>
    <property type="molecule type" value="Genomic_DNA"/>
</dbReference>
<accession>A0A545SZ46</accession>
<organism evidence="7 8">
    <name type="scientific">Denitrobaculum tricleocarpae</name>
    <dbReference type="NCBI Taxonomy" id="2591009"/>
    <lineage>
        <taxon>Bacteria</taxon>
        <taxon>Pseudomonadati</taxon>
        <taxon>Pseudomonadota</taxon>
        <taxon>Alphaproteobacteria</taxon>
        <taxon>Rhodospirillales</taxon>
        <taxon>Rhodospirillaceae</taxon>
        <taxon>Denitrobaculum</taxon>
    </lineage>
</organism>
<keyword evidence="3" id="KW-0238">DNA-binding</keyword>
<dbReference type="SUPFAM" id="SSF53850">
    <property type="entry name" value="Periplasmic binding protein-like II"/>
    <property type="match status" value="1"/>
</dbReference>
<dbReference type="GO" id="GO:0043565">
    <property type="term" value="F:sequence-specific DNA binding"/>
    <property type="evidence" value="ECO:0007669"/>
    <property type="project" value="TreeGrafter"/>
</dbReference>
<name>A0A545SZ46_9PROT</name>
<dbReference type="Proteomes" id="UP000315252">
    <property type="component" value="Unassembled WGS sequence"/>
</dbReference>
<evidence type="ECO:0000313" key="7">
    <source>
        <dbReference type="EMBL" id="TQV70237.1"/>
    </source>
</evidence>
<dbReference type="AlphaFoldDB" id="A0A545SZ46"/>
<evidence type="ECO:0000256" key="1">
    <source>
        <dbReference type="ARBA" id="ARBA00009437"/>
    </source>
</evidence>
<evidence type="ECO:0000256" key="3">
    <source>
        <dbReference type="ARBA" id="ARBA00023125"/>
    </source>
</evidence>
<feature type="compositionally biased region" description="Basic and acidic residues" evidence="5">
    <location>
        <begin position="15"/>
        <end position="26"/>
    </location>
</feature>
<comment type="similarity">
    <text evidence="1">Belongs to the LysR transcriptional regulatory family.</text>
</comment>
<feature type="compositionally biased region" description="Polar residues" evidence="5">
    <location>
        <begin position="1"/>
        <end position="12"/>
    </location>
</feature>
<feature type="region of interest" description="Disordered" evidence="5">
    <location>
        <begin position="1"/>
        <end position="32"/>
    </location>
</feature>
<evidence type="ECO:0000259" key="6">
    <source>
        <dbReference type="PROSITE" id="PS50931"/>
    </source>
</evidence>
<keyword evidence="4" id="KW-0804">Transcription</keyword>
<dbReference type="PANTHER" id="PTHR30537">
    <property type="entry name" value="HTH-TYPE TRANSCRIPTIONAL REGULATOR"/>
    <property type="match status" value="1"/>
</dbReference>
<protein>
    <submittedName>
        <fullName evidence="7">Transcriptional regulator GcvA</fullName>
    </submittedName>
</protein>
<dbReference type="OrthoDB" id="9807765at2"/>
<dbReference type="InterPro" id="IPR005119">
    <property type="entry name" value="LysR_subst-bd"/>
</dbReference>
<dbReference type="Pfam" id="PF03466">
    <property type="entry name" value="LysR_substrate"/>
    <property type="match status" value="1"/>
</dbReference>
<keyword evidence="2" id="KW-0805">Transcription regulation</keyword>
<dbReference type="GO" id="GO:0006351">
    <property type="term" value="P:DNA-templated transcription"/>
    <property type="evidence" value="ECO:0007669"/>
    <property type="project" value="TreeGrafter"/>
</dbReference>
<dbReference type="Pfam" id="PF00126">
    <property type="entry name" value="HTH_1"/>
    <property type="match status" value="1"/>
</dbReference>
<dbReference type="CDD" id="cd08432">
    <property type="entry name" value="PBP2_GcdR_TrpI_HvrB_AmpR_like"/>
    <property type="match status" value="1"/>
</dbReference>
<gene>
    <name evidence="7" type="primary">gcvA</name>
    <name evidence="7" type="ORF">FKG95_28065</name>
</gene>
<feature type="domain" description="HTH lysR-type" evidence="6">
    <location>
        <begin position="33"/>
        <end position="90"/>
    </location>
</feature>
<dbReference type="PANTHER" id="PTHR30537:SF26">
    <property type="entry name" value="GLYCINE CLEAVAGE SYSTEM TRANSCRIPTIONAL ACTIVATOR"/>
    <property type="match status" value="1"/>
</dbReference>
<dbReference type="SUPFAM" id="SSF46785">
    <property type="entry name" value="Winged helix' DNA-binding domain"/>
    <property type="match status" value="1"/>
</dbReference>
<reference evidence="7 8" key="1">
    <citation type="submission" date="2019-06" db="EMBL/GenBank/DDBJ databases">
        <title>Whole genome sequence for Rhodospirillaceae sp. R148.</title>
        <authorList>
            <person name="Wang G."/>
        </authorList>
    </citation>
    <scope>NUCLEOTIDE SEQUENCE [LARGE SCALE GENOMIC DNA]</scope>
    <source>
        <strain evidence="7 8">R148</strain>
    </source>
</reference>
<dbReference type="PROSITE" id="PS50931">
    <property type="entry name" value="HTH_LYSR"/>
    <property type="match status" value="1"/>
</dbReference>